<gene>
    <name evidence="8" type="ORF">E8K88_15950</name>
</gene>
<evidence type="ECO:0000256" key="1">
    <source>
        <dbReference type="ARBA" id="ARBA00004651"/>
    </source>
</evidence>
<dbReference type="OrthoDB" id="9812189at2"/>
<proteinExistence type="predicted"/>
<evidence type="ECO:0000256" key="6">
    <source>
        <dbReference type="SAM" id="Phobius"/>
    </source>
</evidence>
<dbReference type="Gene3D" id="1.20.1250.20">
    <property type="entry name" value="MFS general substrate transporter like domains"/>
    <property type="match status" value="1"/>
</dbReference>
<keyword evidence="3 6" id="KW-0812">Transmembrane</keyword>
<feature type="transmembrane region" description="Helical" evidence="6">
    <location>
        <begin position="165"/>
        <end position="187"/>
    </location>
</feature>
<feature type="transmembrane region" description="Helical" evidence="6">
    <location>
        <begin position="300"/>
        <end position="322"/>
    </location>
</feature>
<dbReference type="InterPro" id="IPR020846">
    <property type="entry name" value="MFS_dom"/>
</dbReference>
<feature type="transmembrane region" description="Helical" evidence="6">
    <location>
        <begin position="208"/>
        <end position="231"/>
    </location>
</feature>
<accession>A0A4S5BJW3</accession>
<dbReference type="SUPFAM" id="SSF103473">
    <property type="entry name" value="MFS general substrate transporter"/>
    <property type="match status" value="1"/>
</dbReference>
<dbReference type="PANTHER" id="PTHR43124">
    <property type="entry name" value="PURINE EFFLUX PUMP PBUE"/>
    <property type="match status" value="1"/>
</dbReference>
<evidence type="ECO:0000313" key="8">
    <source>
        <dbReference type="EMBL" id="THJ31135.1"/>
    </source>
</evidence>
<keyword evidence="2" id="KW-1003">Cell membrane</keyword>
<name>A0A4S5BJW3_9BURK</name>
<feature type="domain" description="Major facilitator superfamily (MFS) profile" evidence="7">
    <location>
        <begin position="13"/>
        <end position="392"/>
    </location>
</feature>
<feature type="transmembrane region" description="Helical" evidence="6">
    <location>
        <begin position="51"/>
        <end position="72"/>
    </location>
</feature>
<dbReference type="RefSeq" id="WP_136407674.1">
    <property type="nucleotide sequence ID" value="NZ_SSWX01000027.1"/>
</dbReference>
<dbReference type="PROSITE" id="PS50850">
    <property type="entry name" value="MFS"/>
    <property type="match status" value="1"/>
</dbReference>
<evidence type="ECO:0000256" key="5">
    <source>
        <dbReference type="ARBA" id="ARBA00023136"/>
    </source>
</evidence>
<protein>
    <submittedName>
        <fullName evidence="8">MFS transporter</fullName>
    </submittedName>
</protein>
<sequence>MTDRQNDTTQWLPVVAVGLATFIVVTAEMLPIGLLTPIAEALNTTAGKAGLMISLPALLAAFFAPLVVLASGGIDRRKILCGLLAMLVLSNLASAMATGIVTMLAARVLVGFCIGGIWAIAGGLAVRLVPAHSLGLANAIIFGGVAAASVLGVPFGAWVGDAFGWRAAFVAVAALSAVVLAMHWAVLPKLPSARGSQMQQLRAQLSNRALMAGLLLTLLLVTGHFMLFTFVRPMLQQMAGFGASAIGVLLLAYGVAGIAGNFFAGMVAPRCSACMLLAIALGLVLVPLAFFAFGDSERGGAAALLLWGLAYGGVSVGLMTWIIQSAPRAVEIAAAMNITIFNAGIALGSWLGGRMVDHAGLHANLWLAEGILLAALLLTAAMAYVALQRRSQTQAGVVSKA</sequence>
<evidence type="ECO:0000256" key="3">
    <source>
        <dbReference type="ARBA" id="ARBA00022692"/>
    </source>
</evidence>
<dbReference type="GO" id="GO:0005886">
    <property type="term" value="C:plasma membrane"/>
    <property type="evidence" value="ECO:0007669"/>
    <property type="project" value="UniProtKB-SubCell"/>
</dbReference>
<dbReference type="GO" id="GO:0022857">
    <property type="term" value="F:transmembrane transporter activity"/>
    <property type="evidence" value="ECO:0007669"/>
    <property type="project" value="InterPro"/>
</dbReference>
<dbReference type="Proteomes" id="UP000306236">
    <property type="component" value="Unassembled WGS sequence"/>
</dbReference>
<feature type="transmembrane region" description="Helical" evidence="6">
    <location>
        <begin position="276"/>
        <end position="294"/>
    </location>
</feature>
<feature type="transmembrane region" description="Helical" evidence="6">
    <location>
        <begin position="108"/>
        <end position="129"/>
    </location>
</feature>
<comment type="subcellular location">
    <subcellularLocation>
        <location evidence="1">Cell membrane</location>
        <topology evidence="1">Multi-pass membrane protein</topology>
    </subcellularLocation>
</comment>
<feature type="transmembrane region" description="Helical" evidence="6">
    <location>
        <begin position="79"/>
        <end position="102"/>
    </location>
</feature>
<comment type="caution">
    <text evidence="8">The sequence shown here is derived from an EMBL/GenBank/DDBJ whole genome shotgun (WGS) entry which is preliminary data.</text>
</comment>
<evidence type="ECO:0000256" key="4">
    <source>
        <dbReference type="ARBA" id="ARBA00022989"/>
    </source>
</evidence>
<dbReference type="EMBL" id="SSWX01000027">
    <property type="protein sequence ID" value="THJ31135.1"/>
    <property type="molecule type" value="Genomic_DNA"/>
</dbReference>
<keyword evidence="4 6" id="KW-1133">Transmembrane helix</keyword>
<dbReference type="Pfam" id="PF07690">
    <property type="entry name" value="MFS_1"/>
    <property type="match status" value="1"/>
</dbReference>
<dbReference type="InterPro" id="IPR011701">
    <property type="entry name" value="MFS"/>
</dbReference>
<feature type="transmembrane region" description="Helical" evidence="6">
    <location>
        <begin position="334"/>
        <end position="353"/>
    </location>
</feature>
<dbReference type="PANTHER" id="PTHR43124:SF3">
    <property type="entry name" value="CHLORAMPHENICOL EFFLUX PUMP RV0191"/>
    <property type="match status" value="1"/>
</dbReference>
<keyword evidence="5 6" id="KW-0472">Membrane</keyword>
<organism evidence="8 9">
    <name type="scientific">Lampropedia aestuarii</name>
    <dbReference type="NCBI Taxonomy" id="2562762"/>
    <lineage>
        <taxon>Bacteria</taxon>
        <taxon>Pseudomonadati</taxon>
        <taxon>Pseudomonadota</taxon>
        <taxon>Betaproteobacteria</taxon>
        <taxon>Burkholderiales</taxon>
        <taxon>Comamonadaceae</taxon>
        <taxon>Lampropedia</taxon>
    </lineage>
</organism>
<feature type="transmembrane region" description="Helical" evidence="6">
    <location>
        <begin position="243"/>
        <end position="264"/>
    </location>
</feature>
<evidence type="ECO:0000313" key="9">
    <source>
        <dbReference type="Proteomes" id="UP000306236"/>
    </source>
</evidence>
<dbReference type="CDD" id="cd17324">
    <property type="entry name" value="MFS_NepI_like"/>
    <property type="match status" value="1"/>
</dbReference>
<dbReference type="InterPro" id="IPR036259">
    <property type="entry name" value="MFS_trans_sf"/>
</dbReference>
<evidence type="ECO:0000259" key="7">
    <source>
        <dbReference type="PROSITE" id="PS50850"/>
    </source>
</evidence>
<feature type="transmembrane region" description="Helical" evidence="6">
    <location>
        <begin position="136"/>
        <end position="159"/>
    </location>
</feature>
<dbReference type="InterPro" id="IPR050189">
    <property type="entry name" value="MFS_Efflux_Transporters"/>
</dbReference>
<evidence type="ECO:0000256" key="2">
    <source>
        <dbReference type="ARBA" id="ARBA00022475"/>
    </source>
</evidence>
<dbReference type="AlphaFoldDB" id="A0A4S5BJW3"/>
<feature type="transmembrane region" description="Helical" evidence="6">
    <location>
        <begin position="12"/>
        <end position="39"/>
    </location>
</feature>
<reference evidence="8 9" key="1">
    <citation type="submission" date="2019-04" db="EMBL/GenBank/DDBJ databases">
        <title>Lampropedia sp YIM MLB12 draf genome.</title>
        <authorList>
            <person name="Wang Y.-X."/>
        </authorList>
    </citation>
    <scope>NUCLEOTIDE SEQUENCE [LARGE SCALE GENOMIC DNA]</scope>
    <source>
        <strain evidence="8 9">YIM MLB12</strain>
    </source>
</reference>
<feature type="transmembrane region" description="Helical" evidence="6">
    <location>
        <begin position="365"/>
        <end position="387"/>
    </location>
</feature>
<keyword evidence="9" id="KW-1185">Reference proteome</keyword>